<accession>A0ACC1LUL6</accession>
<dbReference type="EMBL" id="JANBVB010002940">
    <property type="protein sequence ID" value="KAJ2881433.1"/>
    <property type="molecule type" value="Genomic_DNA"/>
</dbReference>
<dbReference type="Proteomes" id="UP001139981">
    <property type="component" value="Unassembled WGS sequence"/>
</dbReference>
<keyword evidence="2" id="KW-1185">Reference proteome</keyword>
<sequence length="156" mass="16851">MRRVYFVIALCGWAVLMAVQGFTGLVRLPINDKAEHFIEFGVLGVLLLANLCEFLSSRRLAWTAAIAAMAVACIVSEVVQAMLAKGRSFQWGDVVANYLGAAFFFFVAWMAYKRNCAGLGAGGSGAGGWAQAPAEDSDDDELDVELDEIIVALPRR</sequence>
<evidence type="ECO:0000313" key="2">
    <source>
        <dbReference type="Proteomes" id="UP001139981"/>
    </source>
</evidence>
<reference evidence="1" key="1">
    <citation type="submission" date="2022-07" db="EMBL/GenBank/DDBJ databases">
        <title>Phylogenomic reconstructions and comparative analyses of Kickxellomycotina fungi.</title>
        <authorList>
            <person name="Reynolds N.K."/>
            <person name="Stajich J.E."/>
            <person name="Barry K."/>
            <person name="Grigoriev I.V."/>
            <person name="Crous P."/>
            <person name="Smith M.E."/>
        </authorList>
    </citation>
    <scope>NUCLEOTIDE SEQUENCE</scope>
    <source>
        <strain evidence="1">CBS 190363</strain>
    </source>
</reference>
<name>A0ACC1LUL6_9FUNG</name>
<organism evidence="1 2">
    <name type="scientific">Coemansia aciculifera</name>
    <dbReference type="NCBI Taxonomy" id="417176"/>
    <lineage>
        <taxon>Eukaryota</taxon>
        <taxon>Fungi</taxon>
        <taxon>Fungi incertae sedis</taxon>
        <taxon>Zoopagomycota</taxon>
        <taxon>Kickxellomycotina</taxon>
        <taxon>Kickxellomycetes</taxon>
        <taxon>Kickxellales</taxon>
        <taxon>Kickxellaceae</taxon>
        <taxon>Coemansia</taxon>
    </lineage>
</organism>
<evidence type="ECO:0000313" key="1">
    <source>
        <dbReference type="EMBL" id="KAJ2881433.1"/>
    </source>
</evidence>
<protein>
    <submittedName>
        <fullName evidence="1">Uncharacterized protein</fullName>
    </submittedName>
</protein>
<gene>
    <name evidence="1" type="ORF">IWW38_005800</name>
</gene>
<proteinExistence type="predicted"/>
<comment type="caution">
    <text evidence="1">The sequence shown here is derived from an EMBL/GenBank/DDBJ whole genome shotgun (WGS) entry which is preliminary data.</text>
</comment>